<dbReference type="Proteomes" id="UP000005215">
    <property type="component" value="Unassembled WGS sequence"/>
</dbReference>
<reference evidence="2" key="3">
    <citation type="submission" date="2025-09" db="UniProtKB">
        <authorList>
            <consortium name="Ensembl"/>
        </authorList>
    </citation>
    <scope>IDENTIFICATION</scope>
</reference>
<organism evidence="2 3">
    <name type="scientific">Ictidomys tridecemlineatus</name>
    <name type="common">Thirteen-lined ground squirrel</name>
    <name type="synonym">Spermophilus tridecemlineatus</name>
    <dbReference type="NCBI Taxonomy" id="43179"/>
    <lineage>
        <taxon>Eukaryota</taxon>
        <taxon>Metazoa</taxon>
        <taxon>Chordata</taxon>
        <taxon>Craniata</taxon>
        <taxon>Vertebrata</taxon>
        <taxon>Euteleostomi</taxon>
        <taxon>Mammalia</taxon>
        <taxon>Eutheria</taxon>
        <taxon>Euarchontoglires</taxon>
        <taxon>Glires</taxon>
        <taxon>Rodentia</taxon>
        <taxon>Sciuromorpha</taxon>
        <taxon>Sciuridae</taxon>
        <taxon>Xerinae</taxon>
        <taxon>Marmotini</taxon>
        <taxon>Ictidomys</taxon>
    </lineage>
</organism>
<dbReference type="FunCoup" id="I3NDI0">
    <property type="interactions" value="28"/>
</dbReference>
<feature type="region of interest" description="Disordered" evidence="1">
    <location>
        <begin position="204"/>
        <end position="225"/>
    </location>
</feature>
<dbReference type="Pfam" id="PF15256">
    <property type="entry name" value="SPATIAL"/>
    <property type="match status" value="1"/>
</dbReference>
<dbReference type="InterPro" id="IPR037394">
    <property type="entry name" value="TBATA-like"/>
</dbReference>
<dbReference type="PANTHER" id="PTHR33772:SF3">
    <property type="entry name" value="PROTEIN TBATA"/>
    <property type="match status" value="1"/>
</dbReference>
<gene>
    <name evidence="2" type="primary">TBATA</name>
</gene>
<name>I3NDI0_ICTTR</name>
<dbReference type="STRING" id="43179.ENSSTOP00000022427"/>
<dbReference type="PANTHER" id="PTHR33772">
    <property type="entry name" value="THYMUS, BRAIN AND TESTES-ASSOCIATED"/>
    <property type="match status" value="1"/>
</dbReference>
<feature type="compositionally biased region" description="Basic and acidic residues" evidence="1">
    <location>
        <begin position="166"/>
        <end position="188"/>
    </location>
</feature>
<dbReference type="eggNOG" id="ENOG502RZQH">
    <property type="taxonomic scope" value="Eukaryota"/>
</dbReference>
<evidence type="ECO:0000313" key="2">
    <source>
        <dbReference type="Ensembl" id="ENSSTOP00000022427.2"/>
    </source>
</evidence>
<dbReference type="EMBL" id="AGTP01042446">
    <property type="status" value="NOT_ANNOTATED_CDS"/>
    <property type="molecule type" value="Genomic_DNA"/>
</dbReference>
<feature type="region of interest" description="Disordered" evidence="1">
    <location>
        <begin position="1"/>
        <end position="41"/>
    </location>
</feature>
<reference evidence="2" key="2">
    <citation type="submission" date="2025-08" db="UniProtKB">
        <authorList>
            <consortium name="Ensembl"/>
        </authorList>
    </citation>
    <scope>IDENTIFICATION</scope>
</reference>
<dbReference type="AlphaFoldDB" id="I3NDI0"/>
<keyword evidence="3" id="KW-1185">Reference proteome</keyword>
<sequence length="337" mass="37853">MATEVRSLDEQPLSPKAELNLEKKPRHWPQSLGDSGPQKESVVPGIVDLELTREKMRSPKATPSGTYRFGRLSHHSFFSRHHPHPHHVTHIPDFTGRPVCIVRNKLSASPLPRSSILSQCLKVIPSISVPIGDPQSNRNPQLSYEAWKKELKELTSRVVMFTKETEQNNKEVGKEAPGLKEEPSREQGARYSAETGRLIPASAQALSRHGSQQGQRSHLPSRDRGVQTSVLQNQELLILELLCQILQTDSLSAVQYWLLYATPTEKDLALALLQRAVSQLLPQPSASPPAERLWNQPQQIQEAPQEKPHSPSRWAPHLPFCSQNYHVGKAQVLRVYS</sequence>
<dbReference type="Ensembl" id="ENSSTOT00000020410.2">
    <property type="protein sequence ID" value="ENSSTOP00000022427.2"/>
    <property type="gene ID" value="ENSSTOG00000022281.2"/>
</dbReference>
<dbReference type="HOGENOM" id="CLU_063592_1_0_1"/>
<accession>I3NDI0</accession>
<dbReference type="InParanoid" id="I3NDI0"/>
<feature type="compositionally biased region" description="Polar residues" evidence="1">
    <location>
        <begin position="209"/>
        <end position="218"/>
    </location>
</feature>
<evidence type="ECO:0000313" key="3">
    <source>
        <dbReference type="Proteomes" id="UP000005215"/>
    </source>
</evidence>
<protein>
    <submittedName>
        <fullName evidence="2">Thymus, brain and testes associated</fullName>
    </submittedName>
</protein>
<dbReference type="GeneTree" id="ENSGT00510000048896"/>
<evidence type="ECO:0000256" key="1">
    <source>
        <dbReference type="SAM" id="MobiDB-lite"/>
    </source>
</evidence>
<feature type="region of interest" description="Disordered" evidence="1">
    <location>
        <begin position="166"/>
        <end position="192"/>
    </location>
</feature>
<proteinExistence type="predicted"/>
<reference evidence="3" key="1">
    <citation type="submission" date="2011-11" db="EMBL/GenBank/DDBJ databases">
        <title>The Draft Genome of Spermophilus tridecemlineatus.</title>
        <authorList>
            <consortium name="The Broad Institute Genome Assembly &amp; Analysis Group"/>
            <consortium name="Computational R&amp;D Group"/>
            <consortium name="and Sequencing Platform"/>
            <person name="Di Palma F."/>
            <person name="Alfoldi J."/>
            <person name="Johnson J."/>
            <person name="Berlin A."/>
            <person name="Gnerre S."/>
            <person name="Jaffe D."/>
            <person name="MacCallum I."/>
            <person name="Young S."/>
            <person name="Walker B.J."/>
            <person name="Lindblad-Toh K."/>
        </authorList>
    </citation>
    <scope>NUCLEOTIDE SEQUENCE [LARGE SCALE GENOMIC DNA]</scope>
</reference>